<name>A0A375E0K7_9BURK</name>
<reference evidence="1" key="1">
    <citation type="submission" date="2018-01" db="EMBL/GenBank/DDBJ databases">
        <authorList>
            <person name="Clerissi C."/>
        </authorList>
    </citation>
    <scope>NUCLEOTIDE SEQUENCE</scope>
    <source>
        <strain evidence="1">Cupriavidus taiwanensis STM 8556</strain>
    </source>
</reference>
<gene>
    <name evidence="1" type="ORF">CBM2613_A250191</name>
</gene>
<evidence type="ECO:0000313" key="1">
    <source>
        <dbReference type="EMBL" id="SOZ59452.1"/>
    </source>
</evidence>
<dbReference type="EMBL" id="OFTH01000018">
    <property type="protein sequence ID" value="SOZ59452.1"/>
    <property type="molecule type" value="Genomic_DNA"/>
</dbReference>
<sequence>MASPDQPGRGLPRGCADSFLTGFRPYAQLLYKI</sequence>
<accession>A0A375E0K7</accession>
<dbReference type="Proteomes" id="UP000256952">
    <property type="component" value="Chromosome CBM2613_a"/>
</dbReference>
<organism evidence="1">
    <name type="scientific">Cupriavidus taiwanensis</name>
    <dbReference type="NCBI Taxonomy" id="164546"/>
    <lineage>
        <taxon>Bacteria</taxon>
        <taxon>Pseudomonadati</taxon>
        <taxon>Pseudomonadota</taxon>
        <taxon>Betaproteobacteria</taxon>
        <taxon>Burkholderiales</taxon>
        <taxon>Burkholderiaceae</taxon>
        <taxon>Cupriavidus</taxon>
    </lineage>
</organism>
<proteinExistence type="predicted"/>
<dbReference type="AlphaFoldDB" id="A0A375E0K7"/>
<comment type="caution">
    <text evidence="1">The sequence shown here is derived from an EMBL/GenBank/DDBJ whole genome shotgun (WGS) entry which is preliminary data.</text>
</comment>
<protein>
    <submittedName>
        <fullName evidence="1">Uncharacterized protein</fullName>
    </submittedName>
</protein>